<dbReference type="InterPro" id="IPR012902">
    <property type="entry name" value="N_methyl_site"/>
</dbReference>
<sequence>MTDSKSKEAAFTLLEVMVAVAVIAMSFVALLSSQSQSLSIAAISRFETSAALLVRQKLAELEAEGFDSLSSDSGEFVDDFAEYHWQAEVKELAEDEIGIKGSDGILKLIELTVGRGEKETFEVRTLVMTKIEPVEKQP</sequence>
<evidence type="ECO:0000256" key="6">
    <source>
        <dbReference type="ARBA" id="ARBA00022692"/>
    </source>
</evidence>
<dbReference type="Proteomes" id="UP000316238">
    <property type="component" value="Unassembled WGS sequence"/>
</dbReference>
<comment type="similarity">
    <text evidence="2">Belongs to the GSP I family.</text>
</comment>
<comment type="caution">
    <text evidence="10">The sequence shown here is derived from an EMBL/GenBank/DDBJ whole genome shotgun (WGS) entry which is preliminary data.</text>
</comment>
<dbReference type="GO" id="GO:0015627">
    <property type="term" value="C:type II protein secretion system complex"/>
    <property type="evidence" value="ECO:0007669"/>
    <property type="project" value="InterPro"/>
</dbReference>
<protein>
    <submittedName>
        <fullName evidence="10">Type II secretion system protein I</fullName>
    </submittedName>
</protein>
<dbReference type="NCBIfam" id="TIGR02532">
    <property type="entry name" value="IV_pilin_GFxxxE"/>
    <property type="match status" value="1"/>
</dbReference>
<dbReference type="Pfam" id="PF07963">
    <property type="entry name" value="N_methyl"/>
    <property type="match status" value="1"/>
</dbReference>
<evidence type="ECO:0000256" key="4">
    <source>
        <dbReference type="ARBA" id="ARBA00022481"/>
    </source>
</evidence>
<evidence type="ECO:0000256" key="7">
    <source>
        <dbReference type="ARBA" id="ARBA00022989"/>
    </source>
</evidence>
<evidence type="ECO:0000256" key="9">
    <source>
        <dbReference type="SAM" id="Phobius"/>
    </source>
</evidence>
<keyword evidence="7 9" id="KW-1133">Transmembrane helix</keyword>
<evidence type="ECO:0000256" key="3">
    <source>
        <dbReference type="ARBA" id="ARBA00022475"/>
    </source>
</evidence>
<dbReference type="PANTHER" id="PTHR38779:SF2">
    <property type="entry name" value="TYPE II SECRETION SYSTEM PROTEIN I-RELATED"/>
    <property type="match status" value="1"/>
</dbReference>
<dbReference type="AlphaFoldDB" id="A0A521G0S5"/>
<keyword evidence="11" id="KW-1185">Reference proteome</keyword>
<evidence type="ECO:0000313" key="10">
    <source>
        <dbReference type="EMBL" id="TAA74630.1"/>
    </source>
</evidence>
<evidence type="ECO:0000313" key="11">
    <source>
        <dbReference type="Proteomes" id="UP000316238"/>
    </source>
</evidence>
<dbReference type="GO" id="GO:0015628">
    <property type="term" value="P:protein secretion by the type II secretion system"/>
    <property type="evidence" value="ECO:0007669"/>
    <property type="project" value="InterPro"/>
</dbReference>
<dbReference type="GO" id="GO:0005886">
    <property type="term" value="C:plasma membrane"/>
    <property type="evidence" value="ECO:0007669"/>
    <property type="project" value="UniProtKB-SubCell"/>
</dbReference>
<keyword evidence="4" id="KW-0488">Methylation</keyword>
<keyword evidence="6 9" id="KW-0812">Transmembrane</keyword>
<evidence type="ECO:0000256" key="2">
    <source>
        <dbReference type="ARBA" id="ARBA00008358"/>
    </source>
</evidence>
<organism evidence="10 11">
    <name type="scientific">Candidatus Electronema aureum</name>
    <dbReference type="NCBI Taxonomy" id="2005002"/>
    <lineage>
        <taxon>Bacteria</taxon>
        <taxon>Pseudomonadati</taxon>
        <taxon>Thermodesulfobacteriota</taxon>
        <taxon>Desulfobulbia</taxon>
        <taxon>Desulfobulbales</taxon>
        <taxon>Desulfobulbaceae</taxon>
        <taxon>Candidatus Electronema</taxon>
    </lineage>
</organism>
<dbReference type="InterPro" id="IPR010052">
    <property type="entry name" value="T2SS_protein-GspI"/>
</dbReference>
<evidence type="ECO:0000256" key="5">
    <source>
        <dbReference type="ARBA" id="ARBA00022519"/>
    </source>
</evidence>
<reference evidence="10" key="1">
    <citation type="submission" date="2017-07" db="EMBL/GenBank/DDBJ databases">
        <title>The cable genome - Insights into the physiology and evolution of filamentous bacteria capable of sulfide oxidation via long distance electron transfer.</title>
        <authorList>
            <person name="Thorup C."/>
            <person name="Bjerg J.T."/>
            <person name="Schreiber L."/>
            <person name="Nielsen L.P."/>
            <person name="Kjeldsen K.U."/>
            <person name="Boesen T."/>
            <person name="Boggild A."/>
            <person name="Meysman F."/>
            <person name="Geelhoed J."/>
            <person name="Schramm A."/>
        </authorList>
    </citation>
    <scope>NUCLEOTIDE SEQUENCE [LARGE SCALE GENOMIC DNA]</scope>
    <source>
        <strain evidence="10">GS</strain>
    </source>
</reference>
<accession>A0A521G0S5</accession>
<keyword evidence="5" id="KW-0997">Cell inner membrane</keyword>
<dbReference type="EMBL" id="NQJD01000021">
    <property type="protein sequence ID" value="TAA74630.1"/>
    <property type="molecule type" value="Genomic_DNA"/>
</dbReference>
<proteinExistence type="inferred from homology"/>
<gene>
    <name evidence="10" type="ORF">CDV28_12124</name>
</gene>
<keyword evidence="3" id="KW-1003">Cell membrane</keyword>
<evidence type="ECO:0000256" key="8">
    <source>
        <dbReference type="ARBA" id="ARBA00023136"/>
    </source>
</evidence>
<keyword evidence="8 9" id="KW-0472">Membrane</keyword>
<evidence type="ECO:0000256" key="1">
    <source>
        <dbReference type="ARBA" id="ARBA00004377"/>
    </source>
</evidence>
<name>A0A521G0S5_9BACT</name>
<comment type="subcellular location">
    <subcellularLocation>
        <location evidence="1">Cell inner membrane</location>
        <topology evidence="1">Single-pass membrane protein</topology>
    </subcellularLocation>
</comment>
<dbReference type="PANTHER" id="PTHR38779">
    <property type="entry name" value="TYPE II SECRETION SYSTEM PROTEIN I-RELATED"/>
    <property type="match status" value="1"/>
</dbReference>
<feature type="transmembrane region" description="Helical" evidence="9">
    <location>
        <begin position="12"/>
        <end position="31"/>
    </location>
</feature>